<protein>
    <submittedName>
        <fullName evidence="1">HDC11811</fullName>
    </submittedName>
</protein>
<evidence type="ECO:0000313" key="1">
    <source>
        <dbReference type="EMBL" id="DAA03811.1"/>
    </source>
</evidence>
<sequence length="95" mass="10964">MLNASSADATSSHPAGRSYMYTEALIKFLFAFWLSWQASFGQAKRAEPLKRRKELDLVLEQELRMELKMEMEIEIEMELGWPNEIAIGSEVQLPQ</sequence>
<accession>Q6IKR2</accession>
<reference evidence="1" key="1">
    <citation type="journal article" date="2003" name="Genome Biol.">
        <title>An integrated gene annotation and transcriptional profiling approach towards the full gene content of the Drosophila genome.</title>
        <authorList>
            <person name="Hild M."/>
            <person name="Beckmann B."/>
            <person name="Haas S.A."/>
            <person name="Koch B."/>
            <person name="Solovyev V."/>
            <person name="Busold C."/>
            <person name="Fellenberg K."/>
            <person name="Boutros M."/>
            <person name="Vingron M."/>
            <person name="Sauer F."/>
            <person name="Hoheisel J.D."/>
            <person name="Paro R."/>
        </authorList>
    </citation>
    <scope>NUCLEOTIDE SEQUENCE</scope>
</reference>
<dbReference type="AlphaFoldDB" id="Q6IKR2"/>
<organism evidence="1">
    <name type="scientific">Drosophila melanogaster</name>
    <name type="common">Fruit fly</name>
    <dbReference type="NCBI Taxonomy" id="7227"/>
    <lineage>
        <taxon>Eukaryota</taxon>
        <taxon>Metazoa</taxon>
        <taxon>Ecdysozoa</taxon>
        <taxon>Arthropoda</taxon>
        <taxon>Hexapoda</taxon>
        <taxon>Insecta</taxon>
        <taxon>Pterygota</taxon>
        <taxon>Neoptera</taxon>
        <taxon>Endopterygota</taxon>
        <taxon>Diptera</taxon>
        <taxon>Brachycera</taxon>
        <taxon>Muscomorpha</taxon>
        <taxon>Ephydroidea</taxon>
        <taxon>Drosophilidae</taxon>
        <taxon>Drosophila</taxon>
        <taxon>Sophophora</taxon>
    </lineage>
</organism>
<name>Q6IKR2_DROME</name>
<proteinExistence type="predicted"/>
<dbReference type="EMBL" id="BK002304">
    <property type="protein sequence ID" value="DAA03811.1"/>
    <property type="molecule type" value="Genomic_DNA"/>
</dbReference>
<gene>
    <name evidence="1" type="ORF">HDC11811</name>
</gene>